<gene>
    <name evidence="2" type="ORF">GZ77_14190</name>
</gene>
<accession>A0A081N4Y1</accession>
<keyword evidence="3" id="KW-1185">Reference proteome</keyword>
<name>A0A081N4Y1_9GAMM</name>
<feature type="region of interest" description="Disordered" evidence="1">
    <location>
        <begin position="1"/>
        <end position="27"/>
    </location>
</feature>
<dbReference type="Proteomes" id="UP000028006">
    <property type="component" value="Unassembled WGS sequence"/>
</dbReference>
<organism evidence="2 3">
    <name type="scientific">Endozoicomonas montiporae</name>
    <dbReference type="NCBI Taxonomy" id="1027273"/>
    <lineage>
        <taxon>Bacteria</taxon>
        <taxon>Pseudomonadati</taxon>
        <taxon>Pseudomonadota</taxon>
        <taxon>Gammaproteobacteria</taxon>
        <taxon>Oceanospirillales</taxon>
        <taxon>Endozoicomonadaceae</taxon>
        <taxon>Endozoicomonas</taxon>
    </lineage>
</organism>
<feature type="region of interest" description="Disordered" evidence="1">
    <location>
        <begin position="329"/>
        <end position="350"/>
    </location>
</feature>
<reference evidence="2 3" key="1">
    <citation type="submission" date="2014-06" db="EMBL/GenBank/DDBJ databases">
        <title>Whole Genome Sequences of Three Symbiotic Endozoicomonas Bacteria.</title>
        <authorList>
            <person name="Neave M.J."/>
            <person name="Apprill A."/>
            <person name="Voolstra C.R."/>
        </authorList>
    </citation>
    <scope>NUCLEOTIDE SEQUENCE [LARGE SCALE GENOMIC DNA]</scope>
    <source>
        <strain evidence="2 3">LMG 24815</strain>
    </source>
</reference>
<protein>
    <submittedName>
        <fullName evidence="2">Uncharacterized protein</fullName>
    </submittedName>
</protein>
<evidence type="ECO:0000313" key="3">
    <source>
        <dbReference type="Proteomes" id="UP000028006"/>
    </source>
</evidence>
<sequence length="811" mass="91278">MECAASNNKPPVSDVARGGRTPDDEQVVRYRDRTLASFPASKQMPDADTACSVSEKRLPDYCISQFESVSASSEKLPVRCPDWFKAYKETVFVPIGNFYNQSRKTTTNPAFLNTANAFSPTYNNVVIALMKLQVACEENAFTAEQKSIIAGWLDDAFEYFPVGWRELPLALSPDVKRWKIKACDKCFEPRLKSNRERYMQETKREQFIPPWMNKEVNGLDLGDVYLTYYSLRNSTIREGEPITAKGLSEREPGLNDWLVAFKHEEYICQESDISEVSYNSMSHRLSLVDKEIAAITTPVEVDKEEVKTIELQPQHKFSWTGLEVLADSGTPEVESSQEAGSRFSRSDSSRSIGLNCSVKLSRYHEDYRYITVGGLLKAVRKRSRLPTPDKVSGQEDGKTLSPQPEQKRQKVQLDEMPSTSGEVLPLSFLPECSGPVQEAFDFKIQPGFFSVKGLTLMGLGLGSESDLYRKAGDLNFVGKTAIKYNKDYQVSGAGLMQVLELTLNNMTQPESSTYDKDGWKVQLEHVQCCLEVLKKGLEDYCKILSNVFRDGVSPEALEVRTNQMCHAQEAVLELDRLAAVISSCQAGGDVALIKDYLNSERTPGMHEHIKAVFDTELRQSNWFMPLQPSAPKLLNVDSEQSQLFSESLRQKLPQSEQKEALIDHFAAVRLLVKELPGVMKKCSQKDHEQGQQSALNDLLFMGRLVDYLKDLNHLHYLSTQQFPELSEADATSKTAYEGQSLADDQVVWRHVHVLLSIKDTLNSFTQKFFNDAGEYRNTRKGIGNNEIGKIKKVTNMLDNQLVGSLISHSNG</sequence>
<dbReference type="AlphaFoldDB" id="A0A081N4Y1"/>
<dbReference type="EMBL" id="JOKG01000003">
    <property type="protein sequence ID" value="KEQ13504.1"/>
    <property type="molecule type" value="Genomic_DNA"/>
</dbReference>
<evidence type="ECO:0000256" key="1">
    <source>
        <dbReference type="SAM" id="MobiDB-lite"/>
    </source>
</evidence>
<feature type="region of interest" description="Disordered" evidence="1">
    <location>
        <begin position="383"/>
        <end position="418"/>
    </location>
</feature>
<proteinExistence type="predicted"/>
<comment type="caution">
    <text evidence="2">The sequence shown here is derived from an EMBL/GenBank/DDBJ whole genome shotgun (WGS) entry which is preliminary data.</text>
</comment>
<evidence type="ECO:0000313" key="2">
    <source>
        <dbReference type="EMBL" id="KEQ13504.1"/>
    </source>
</evidence>
<feature type="compositionally biased region" description="Polar residues" evidence="1">
    <location>
        <begin position="1"/>
        <end position="10"/>
    </location>
</feature>